<evidence type="ECO:0000313" key="2">
    <source>
        <dbReference type="EMBL" id="OPX46791.1"/>
    </source>
</evidence>
<dbReference type="EMBL" id="LTAY01000070">
    <property type="protein sequence ID" value="OPX46791.1"/>
    <property type="molecule type" value="Genomic_DNA"/>
</dbReference>
<reference evidence="2 3" key="1">
    <citation type="submission" date="2016-02" db="EMBL/GenBank/DDBJ databases">
        <title>Genome sequence of Clostridium thermobutyricum DSM 4928.</title>
        <authorList>
            <person name="Poehlein A."/>
            <person name="Daniel R."/>
        </authorList>
    </citation>
    <scope>NUCLEOTIDE SEQUENCE [LARGE SCALE GENOMIC DNA]</scope>
    <source>
        <strain evidence="2 3">DSM 4928</strain>
    </source>
</reference>
<proteinExistence type="predicted"/>
<gene>
    <name evidence="2" type="ORF">CLTHE_26120</name>
</gene>
<sequence length="329" mass="37295">MSSFINNAKTIIKENFKALSFASIIVLIPIMLLIITKLNPQNSDIRNLNNLCTEINKINTDLAKGIENDSVNTDVSKNMLPLVTSNLDIAKKNLLTIETSNSSQKVKDAVYQALDKNISLTNQALSMYMSPDSDELDKKVNNFKNTLSLYLDDLETLKVFGINTPISNNSLSFFRNTYNYFETLSNLNALNEISNSSEKDFLLKLSDITNKFNSIKEDLQPAIKNIRENNRSLATLLLDIENKKNIFSKIAEEYYMLSFPDSAKVISESLESCINSYDLYIDNLLNAVNAELSNNSDTQNLYDSAFSKRNDFLQFYDDLLTNIDKLKNK</sequence>
<dbReference type="AlphaFoldDB" id="A0A1V4SU28"/>
<comment type="caution">
    <text evidence="2">The sequence shown here is derived from an EMBL/GenBank/DDBJ whole genome shotgun (WGS) entry which is preliminary data.</text>
</comment>
<accession>A0A1V4SU28</accession>
<name>A0A1V4SU28_9CLOT</name>
<keyword evidence="1" id="KW-1133">Transmembrane helix</keyword>
<keyword evidence="1" id="KW-0472">Membrane</keyword>
<feature type="transmembrane region" description="Helical" evidence="1">
    <location>
        <begin position="18"/>
        <end position="36"/>
    </location>
</feature>
<dbReference type="OrthoDB" id="1934233at2"/>
<evidence type="ECO:0000256" key="1">
    <source>
        <dbReference type="SAM" id="Phobius"/>
    </source>
</evidence>
<dbReference type="Proteomes" id="UP000191448">
    <property type="component" value="Unassembled WGS sequence"/>
</dbReference>
<organism evidence="2 3">
    <name type="scientific">Clostridium thermobutyricum DSM 4928</name>
    <dbReference type="NCBI Taxonomy" id="1121339"/>
    <lineage>
        <taxon>Bacteria</taxon>
        <taxon>Bacillati</taxon>
        <taxon>Bacillota</taxon>
        <taxon>Clostridia</taxon>
        <taxon>Eubacteriales</taxon>
        <taxon>Clostridiaceae</taxon>
        <taxon>Clostridium</taxon>
    </lineage>
</organism>
<protein>
    <submittedName>
        <fullName evidence="2">Uncharacterized protein</fullName>
    </submittedName>
</protein>
<dbReference type="RefSeq" id="WP_080023821.1">
    <property type="nucleotide sequence ID" value="NZ_LTAY01000070.1"/>
</dbReference>
<evidence type="ECO:0000313" key="3">
    <source>
        <dbReference type="Proteomes" id="UP000191448"/>
    </source>
</evidence>
<keyword evidence="1" id="KW-0812">Transmembrane</keyword>